<dbReference type="PANTHER" id="PTHR42743">
    <property type="entry name" value="AMINO-ACID AMINOTRANSFERASE"/>
    <property type="match status" value="1"/>
</dbReference>
<evidence type="ECO:0000256" key="1">
    <source>
        <dbReference type="ARBA" id="ARBA00009320"/>
    </source>
</evidence>
<feature type="non-terminal residue" evidence="2">
    <location>
        <position position="257"/>
    </location>
</feature>
<feature type="non-terminal residue" evidence="2">
    <location>
        <position position="1"/>
    </location>
</feature>
<sequence>YQILTSTRYDQFLTTLPWNNDEDGPSPFLLLLLHLDRLLAATETHNWLYAKSLLKYRYLRASCLDAISEQRMKGSNAQAFRLRITVSKEGRLVVTATPLDTSFTTDPTLTSLIKPPIPLSEETNVVKVYIDIQETTPSVFTQTKTTLRGLYEAAKERNKPTEDEKGDWDVLLHNEDGKVMETTIFNIAFYRSSRWLTPCTSTGCLGGVMRQWLLRAGRIMPDSEDNRGESTLRKENIVNGECVLLFNGVQGCRLGRI</sequence>
<dbReference type="InterPro" id="IPR001544">
    <property type="entry name" value="Aminotrans_IV"/>
</dbReference>
<dbReference type="Pfam" id="PF01063">
    <property type="entry name" value="Aminotran_4"/>
    <property type="match status" value="1"/>
</dbReference>
<reference evidence="2 3" key="1">
    <citation type="submission" date="2014-04" db="EMBL/GenBank/DDBJ databases">
        <authorList>
            <consortium name="DOE Joint Genome Institute"/>
            <person name="Kuo A."/>
            <person name="Gay G."/>
            <person name="Dore J."/>
            <person name="Kohler A."/>
            <person name="Nagy L.G."/>
            <person name="Floudas D."/>
            <person name="Copeland A."/>
            <person name="Barry K.W."/>
            <person name="Cichocki N."/>
            <person name="Veneault-Fourrey C."/>
            <person name="LaButti K."/>
            <person name="Lindquist E.A."/>
            <person name="Lipzen A."/>
            <person name="Lundell T."/>
            <person name="Morin E."/>
            <person name="Murat C."/>
            <person name="Sun H."/>
            <person name="Tunlid A."/>
            <person name="Henrissat B."/>
            <person name="Grigoriev I.V."/>
            <person name="Hibbett D.S."/>
            <person name="Martin F."/>
            <person name="Nordberg H.P."/>
            <person name="Cantor M.N."/>
            <person name="Hua S.X."/>
        </authorList>
    </citation>
    <scope>NUCLEOTIDE SEQUENCE [LARGE SCALE GENOMIC DNA]</scope>
    <source>
        <strain evidence="3">h7</strain>
    </source>
</reference>
<dbReference type="GO" id="GO:0003824">
    <property type="term" value="F:catalytic activity"/>
    <property type="evidence" value="ECO:0007669"/>
    <property type="project" value="InterPro"/>
</dbReference>
<dbReference type="Proteomes" id="UP000053424">
    <property type="component" value="Unassembled WGS sequence"/>
</dbReference>
<accession>A0A0C3CFG2</accession>
<dbReference type="HOGENOM" id="CLU_020844_6_0_1"/>
<evidence type="ECO:0008006" key="4">
    <source>
        <dbReference type="Google" id="ProtNLM"/>
    </source>
</evidence>
<dbReference type="GO" id="GO:0046394">
    <property type="term" value="P:carboxylic acid biosynthetic process"/>
    <property type="evidence" value="ECO:0007669"/>
    <property type="project" value="UniProtKB-ARBA"/>
</dbReference>
<organism evidence="2 3">
    <name type="scientific">Hebeloma cylindrosporum</name>
    <dbReference type="NCBI Taxonomy" id="76867"/>
    <lineage>
        <taxon>Eukaryota</taxon>
        <taxon>Fungi</taxon>
        <taxon>Dikarya</taxon>
        <taxon>Basidiomycota</taxon>
        <taxon>Agaricomycotina</taxon>
        <taxon>Agaricomycetes</taxon>
        <taxon>Agaricomycetidae</taxon>
        <taxon>Agaricales</taxon>
        <taxon>Agaricineae</taxon>
        <taxon>Hymenogastraceae</taxon>
        <taxon>Hebeloma</taxon>
    </lineage>
</organism>
<protein>
    <recommendedName>
        <fullName evidence="4">Aminodeoxychorismate lyase</fullName>
    </recommendedName>
</protein>
<dbReference type="InterPro" id="IPR043132">
    <property type="entry name" value="BCAT-like_C"/>
</dbReference>
<dbReference type="InterPro" id="IPR050571">
    <property type="entry name" value="Class-IV_PLP-Dep_Aminotrnsfr"/>
</dbReference>
<reference evidence="3" key="2">
    <citation type="submission" date="2015-01" db="EMBL/GenBank/DDBJ databases">
        <title>Evolutionary Origins and Diversification of the Mycorrhizal Mutualists.</title>
        <authorList>
            <consortium name="DOE Joint Genome Institute"/>
            <consortium name="Mycorrhizal Genomics Consortium"/>
            <person name="Kohler A."/>
            <person name="Kuo A."/>
            <person name="Nagy L.G."/>
            <person name="Floudas D."/>
            <person name="Copeland A."/>
            <person name="Barry K.W."/>
            <person name="Cichocki N."/>
            <person name="Veneault-Fourrey C."/>
            <person name="LaButti K."/>
            <person name="Lindquist E.A."/>
            <person name="Lipzen A."/>
            <person name="Lundell T."/>
            <person name="Morin E."/>
            <person name="Murat C."/>
            <person name="Riley R."/>
            <person name="Ohm R."/>
            <person name="Sun H."/>
            <person name="Tunlid A."/>
            <person name="Henrissat B."/>
            <person name="Grigoriev I.V."/>
            <person name="Hibbett D.S."/>
            <person name="Martin F."/>
        </authorList>
    </citation>
    <scope>NUCLEOTIDE SEQUENCE [LARGE SCALE GENOMIC DNA]</scope>
    <source>
        <strain evidence="3">h7</strain>
    </source>
</reference>
<evidence type="ECO:0000313" key="3">
    <source>
        <dbReference type="Proteomes" id="UP000053424"/>
    </source>
</evidence>
<dbReference type="AlphaFoldDB" id="A0A0C3CFG2"/>
<dbReference type="STRING" id="686832.A0A0C3CFG2"/>
<dbReference type="OrthoDB" id="64220at2759"/>
<dbReference type="SUPFAM" id="SSF56752">
    <property type="entry name" value="D-aminoacid aminotransferase-like PLP-dependent enzymes"/>
    <property type="match status" value="1"/>
</dbReference>
<dbReference type="InterPro" id="IPR036038">
    <property type="entry name" value="Aminotransferase-like"/>
</dbReference>
<dbReference type="PANTHER" id="PTHR42743:SF11">
    <property type="entry name" value="AMINODEOXYCHORISMATE LYASE"/>
    <property type="match status" value="1"/>
</dbReference>
<gene>
    <name evidence="2" type="ORF">M413DRAFT_44893</name>
</gene>
<name>A0A0C3CFG2_HEBCY</name>
<proteinExistence type="inferred from homology"/>
<dbReference type="Gene3D" id="3.20.10.10">
    <property type="entry name" value="D-amino Acid Aminotransferase, subunit A, domain 2"/>
    <property type="match status" value="1"/>
</dbReference>
<dbReference type="EMBL" id="KN831769">
    <property type="protein sequence ID" value="KIM47485.1"/>
    <property type="molecule type" value="Genomic_DNA"/>
</dbReference>
<keyword evidence="3" id="KW-1185">Reference proteome</keyword>
<comment type="similarity">
    <text evidence="1">Belongs to the class-IV pyridoxal-phosphate-dependent aminotransferase family.</text>
</comment>
<evidence type="ECO:0000313" key="2">
    <source>
        <dbReference type="EMBL" id="KIM47485.1"/>
    </source>
</evidence>